<evidence type="ECO:0000313" key="5">
    <source>
        <dbReference type="Proteomes" id="UP000663868"/>
    </source>
</evidence>
<proteinExistence type="predicted"/>
<dbReference type="PROSITE" id="PS51717">
    <property type="entry name" value="G_VLIG"/>
    <property type="match status" value="1"/>
</dbReference>
<feature type="region of interest" description="Disordered" evidence="2">
    <location>
        <begin position="63"/>
        <end position="120"/>
    </location>
</feature>
<dbReference type="InterPro" id="IPR027417">
    <property type="entry name" value="P-loop_NTPase"/>
</dbReference>
<feature type="compositionally biased region" description="Low complexity" evidence="2">
    <location>
        <begin position="89"/>
        <end position="108"/>
    </location>
</feature>
<dbReference type="SUPFAM" id="SSF52540">
    <property type="entry name" value="P-loop containing nucleoside triphosphate hydrolases"/>
    <property type="match status" value="2"/>
</dbReference>
<feature type="coiled-coil region" evidence="1">
    <location>
        <begin position="1752"/>
        <end position="1783"/>
    </location>
</feature>
<dbReference type="Proteomes" id="UP000663868">
    <property type="component" value="Unassembled WGS sequence"/>
</dbReference>
<accession>A0A818Q9I8</accession>
<comment type="caution">
    <text evidence="4">The sequence shown here is derived from an EMBL/GenBank/DDBJ whole genome shotgun (WGS) entry which is preliminary data.</text>
</comment>
<organism evidence="4 5">
    <name type="scientific">Adineta steineri</name>
    <dbReference type="NCBI Taxonomy" id="433720"/>
    <lineage>
        <taxon>Eukaryota</taxon>
        <taxon>Metazoa</taxon>
        <taxon>Spiralia</taxon>
        <taxon>Gnathifera</taxon>
        <taxon>Rotifera</taxon>
        <taxon>Eurotatoria</taxon>
        <taxon>Bdelloidea</taxon>
        <taxon>Adinetida</taxon>
        <taxon>Adinetidae</taxon>
        <taxon>Adineta</taxon>
    </lineage>
</organism>
<feature type="region of interest" description="Disordered" evidence="2">
    <location>
        <begin position="1608"/>
        <end position="1644"/>
    </location>
</feature>
<dbReference type="PANTHER" id="PTHR22796:SF1">
    <property type="entry name" value="VWFA DOMAIN-CONTAINING PROTEIN"/>
    <property type="match status" value="1"/>
</dbReference>
<name>A0A818Q9I8_9BILA</name>
<feature type="coiled-coil region" evidence="1">
    <location>
        <begin position="944"/>
        <end position="971"/>
    </location>
</feature>
<evidence type="ECO:0000259" key="3">
    <source>
        <dbReference type="PROSITE" id="PS51717"/>
    </source>
</evidence>
<feature type="domain" description="VLIG-type G" evidence="3">
    <location>
        <begin position="1060"/>
        <end position="1293"/>
    </location>
</feature>
<feature type="compositionally biased region" description="Low complexity" evidence="2">
    <location>
        <begin position="1622"/>
        <end position="1632"/>
    </location>
</feature>
<protein>
    <recommendedName>
        <fullName evidence="3">VLIG-type G domain-containing protein</fullName>
    </recommendedName>
</protein>
<dbReference type="InterPro" id="IPR030383">
    <property type="entry name" value="G_VLIG_dom"/>
</dbReference>
<dbReference type="PANTHER" id="PTHR22796">
    <property type="entry name" value="URG4-RELATED"/>
    <property type="match status" value="1"/>
</dbReference>
<reference evidence="4" key="1">
    <citation type="submission" date="2021-02" db="EMBL/GenBank/DDBJ databases">
        <authorList>
            <person name="Nowell W R."/>
        </authorList>
    </citation>
    <scope>NUCLEOTIDE SEQUENCE</scope>
</reference>
<sequence>MNNKKALVICSGALGEGLVSKIHDMPNVVGIYIFCGNKAWHEVWAKKWKKILGVDTEIDPICKSIKKGPPEPTNSHHGTPSSNTILEATSNPSDSGSTSSTKNTPNSSAPAQDAEQATNKDSDLFPEFQSILKELLLEFKVPIEELDFNEVTRLLYNQEKEALKQIEDLMIKKNYIAFSKKFLEHPRINEIWKLGTIKEESNPFNEFQNELKLLWTKYNIDKELDFNYVLQKLFDRDMSILNEIKQYLIPKQFTRFEAELNENEKFKKIWQSKTPSISNDTDSVFIEFKLEMVKLFQSENCQLEQSVLEPFLQKLYENKDQNIADLFEDLLTPKKIKQLIVKLQSNEKLKSIWSSNMLIFSNIKSILAGFLASNADDIYKIISELYIDSENGMKLIESKCTNELFSKIKSNLYNDPEIRSKVFHEKSINTLNTVDTNKELSSSSSNENVQNEKIQAIKQLQKIMFGNNDTYSDQLFTEISPLDYNQLETLVESEMKNTNNSSLLDTMLPYILNKLKKEIDLQEISELGIFWDETTPLYGLDYKTIFVCLIERYKSHQINFLSLVKKLGIALPFAYQWVVEEKLIWKIPLRAYSHCLAIDCPFIISLGSDSIGKSRLLNKIYCAEFVTNTAGVINGGIDVLFSTSEFACGFTIFDIHGHACKQEHLMKVFLKMMPLENCWLLLQSTSLSEIEVMMKKLTSFGVNENQIICIIRDSTDGAKQQIEKLMNKEKYQILTIRKIEENNSAFNANLATLREKLFKLTGIGRSAKKPNGNELRKENYNVYSKIEEQIHQDRHENICIDAQENSIREFSRKIDEHLTNMGTGVENLQDSLFKHIAWNKTIKTEANKKVQLIGKDTEEKQTGLTKIDQDILLLSQKKSKTKPSEIVCLYNNLLLEEKFHLINELDKRVSVWQSPILSPLFHERNNIIIELESCRTLIADLQSKNNTSTELQKHQTRKDKLEKRKAEISLLIDYKTINRDIFMRELLAIYSDNDFLEYMKSQNESRELNFNKDLYITSFIDYMIRGNELEIIDGDNNSFNSKIVSQIFRGLETRYSEMNDRPPFVVSVIGPQSTGKSTLLNMLFGSNFQTSAGRCTKGLYASIFGTKYPKAKTLLVLDTEGLLSIEKANDEYDKKLTLFSMACSQIMLINLNGEINASMKKILSISLFVANQLKVFKTRPIIIFILRNMMDLNVDKQREMIDSIKKELIEVTELSKLELNQVLDFKEEKAFFLMLSAFNKDYIYNKTEELFQRSTTNIKFAKLSQDLREKIFNEANVPEPKFKSLSDWVKQASDIWETIDLYNDMIMIESVKEINERKELGDLITMIMEKYIEPNPAKTSFRSKLEAILSEQENMTDDSLLAESNVEQRFENESELFREKVKHYFEEQVKSKSYTVKLMNEYKDRLLYAITTSKAQALQKYKVIAEKRKVKNKVQAALIDLQNRSELQILEWQKVQQDTSESEKLKKKAAIINDFKDYMNKTKDQTLTEMSKNKKTLAQWRDFVMQQIKSAAGAMAVEKMFFSVTQLDQRSSQSTSLNNIIKLINMSDTPEQNMAILRKIPILIQNKRKSSHQGNANDSAENPIYTEKQSNFLKTKWNQATSWISTFFPSETHNGKKKRNRSPSSPSHRPSNTTQNNGSPSYQYNADVTKLSEAGFSPDAAVTVYTTFLEMNEYLQNSIKQEIINSAEYQITSLKQNILQIEAKKNELKQKFLEEENLEFTHMFGNELIEWLYEIIVDKMYKDEEDTYRKINEDFEKDVDALLEELKKRLDAAFGDAENAKDMATKVFNNIRNICVSKIEIDYKRDLEQATYLNADKLVELSDEVFYEKNGTFNKDGIYDYITNMIDYMKKKYLEYFQTKAAEPENACINKYNTMPQQHITSLYNDSKRNRGSFKLSEETLKEKDRIKIANQQKALGCIEQCPYCGCKCTEITERHDAHHSDKHRLMAFNGSFEKLNNGKKGFVFDLCNSENTIRNSRWKENSASQLSIRDSAVVRERMNEYSVGQGDVTITLAWFDSNDLDLHVICPCGTKLYFGNKKCPTCAGYLDLDMNVCCCLGNPCANRKCSSTKPAESVYFKPAKNGIYQVSVNYFSGPKGTAGRTSRFEVRIQTHANNNIQTFAGTVEADTEKRHVKVGDYEHSSASLNFLEHIKKNFNPWSNIRPISDNKWEIVLKKAWWQVAAKMSQFYGFENNTPVQFATLRCA</sequence>
<evidence type="ECO:0000256" key="1">
    <source>
        <dbReference type="SAM" id="Coils"/>
    </source>
</evidence>
<evidence type="ECO:0000313" key="4">
    <source>
        <dbReference type="EMBL" id="CAF3637744.1"/>
    </source>
</evidence>
<evidence type="ECO:0000256" key="2">
    <source>
        <dbReference type="SAM" id="MobiDB-lite"/>
    </source>
</evidence>
<gene>
    <name evidence="4" type="ORF">KXQ929_LOCUS7019</name>
</gene>
<dbReference type="GO" id="GO:0005525">
    <property type="term" value="F:GTP binding"/>
    <property type="evidence" value="ECO:0007669"/>
    <property type="project" value="InterPro"/>
</dbReference>
<feature type="coiled-coil region" evidence="1">
    <location>
        <begin position="1684"/>
        <end position="1718"/>
    </location>
</feature>
<dbReference type="Pfam" id="PF25683">
    <property type="entry name" value="URGCP_GTPase"/>
    <property type="match status" value="1"/>
</dbReference>
<feature type="compositionally biased region" description="Polar residues" evidence="2">
    <location>
        <begin position="1633"/>
        <end position="1644"/>
    </location>
</feature>
<feature type="compositionally biased region" description="Polar residues" evidence="2">
    <location>
        <begin position="73"/>
        <end position="88"/>
    </location>
</feature>
<keyword evidence="1" id="KW-0175">Coiled coil</keyword>
<dbReference type="EMBL" id="CAJOBB010000280">
    <property type="protein sequence ID" value="CAF3637744.1"/>
    <property type="molecule type" value="Genomic_DNA"/>
</dbReference>
<dbReference type="Gene3D" id="3.40.50.300">
    <property type="entry name" value="P-loop containing nucleotide triphosphate hydrolases"/>
    <property type="match status" value="1"/>
</dbReference>